<comment type="caution">
    <text evidence="1">The sequence shown here is derived from an EMBL/GenBank/DDBJ whole genome shotgun (WGS) entry which is preliminary data.</text>
</comment>
<evidence type="ECO:0000313" key="1">
    <source>
        <dbReference type="EMBL" id="KAL1227889.1"/>
    </source>
</evidence>
<name>A0ABR3K2Y9_TRISP</name>
<proteinExistence type="predicted"/>
<keyword evidence="2" id="KW-1185">Reference proteome</keyword>
<dbReference type="EMBL" id="JBEUSY010000528">
    <property type="protein sequence ID" value="KAL1227889.1"/>
    <property type="molecule type" value="Genomic_DNA"/>
</dbReference>
<sequence length="79" mass="9241">MDNCWIYFNGNGAEVDNDLGLMLQLVKCSPKVRLRLVTNRCGGTSLVYESRAYKLRYTGKRLKNWRLWRSEKRKGAKVD</sequence>
<dbReference type="Proteomes" id="UP001558632">
    <property type="component" value="Unassembled WGS sequence"/>
</dbReference>
<gene>
    <name evidence="1" type="ORF">TSPI_02950</name>
</gene>
<organism evidence="1 2">
    <name type="scientific">Trichinella spiralis</name>
    <name type="common">Trichina worm</name>
    <dbReference type="NCBI Taxonomy" id="6334"/>
    <lineage>
        <taxon>Eukaryota</taxon>
        <taxon>Metazoa</taxon>
        <taxon>Ecdysozoa</taxon>
        <taxon>Nematoda</taxon>
        <taxon>Enoplea</taxon>
        <taxon>Dorylaimia</taxon>
        <taxon>Trichinellida</taxon>
        <taxon>Trichinellidae</taxon>
        <taxon>Trichinella</taxon>
    </lineage>
</organism>
<protein>
    <submittedName>
        <fullName evidence="1">tRNA (Uracil(54)-C(5))-methyltransferase</fullName>
    </submittedName>
</protein>
<reference evidence="1 2" key="1">
    <citation type="submission" date="2024-07" db="EMBL/GenBank/DDBJ databases">
        <title>Enhanced genomic and transcriptomic resources for Trichinella pseudospiralis and T. spiralis underpin the discovery of pronounced molecular differences between stages and species.</title>
        <authorList>
            <person name="Pasi K.K."/>
            <person name="La Rosa G."/>
            <person name="Gomez-Morales M.A."/>
            <person name="Tosini F."/>
            <person name="Sumanam S."/>
            <person name="Young N.D."/>
            <person name="Chang B.C."/>
            <person name="Robin G.B."/>
        </authorList>
    </citation>
    <scope>NUCLEOTIDE SEQUENCE [LARGE SCALE GENOMIC DNA]</scope>
    <source>
        <strain evidence="1">ISS534</strain>
    </source>
</reference>
<evidence type="ECO:0000313" key="2">
    <source>
        <dbReference type="Proteomes" id="UP001558632"/>
    </source>
</evidence>
<accession>A0ABR3K2Y9</accession>